<dbReference type="InterPro" id="IPR012854">
    <property type="entry name" value="Cu_amine_oxidase-like_N"/>
</dbReference>
<dbReference type="Gene3D" id="6.20.240.60">
    <property type="match status" value="1"/>
</dbReference>
<dbReference type="EMBL" id="CP048209">
    <property type="protein sequence ID" value="QHT62234.1"/>
    <property type="molecule type" value="Genomic_DNA"/>
</dbReference>
<dbReference type="InterPro" id="IPR011105">
    <property type="entry name" value="Cell_wall_hydrolase_SleB"/>
</dbReference>
<reference evidence="3 4" key="1">
    <citation type="submission" date="2020-01" db="EMBL/GenBank/DDBJ databases">
        <title>Paenibacillus sp. nov., isolated from tomato rhizosphere.</title>
        <authorList>
            <person name="Weon H.-Y."/>
            <person name="Lee S.A."/>
        </authorList>
    </citation>
    <scope>NUCLEOTIDE SEQUENCE [LARGE SCALE GENOMIC DNA]</scope>
    <source>
        <strain evidence="3 4">12200R-189</strain>
    </source>
</reference>
<keyword evidence="1" id="KW-0732">Signal</keyword>
<feature type="signal peptide" evidence="1">
    <location>
        <begin position="1"/>
        <end position="32"/>
    </location>
</feature>
<feature type="chain" id="PRO_5025338926" evidence="1">
    <location>
        <begin position="33"/>
        <end position="332"/>
    </location>
</feature>
<evidence type="ECO:0000313" key="3">
    <source>
        <dbReference type="EMBL" id="QHT62234.1"/>
    </source>
</evidence>
<dbReference type="Proteomes" id="UP000476064">
    <property type="component" value="Chromosome"/>
</dbReference>
<dbReference type="Gene3D" id="1.10.10.2520">
    <property type="entry name" value="Cell wall hydrolase SleB, domain 1"/>
    <property type="match status" value="1"/>
</dbReference>
<evidence type="ECO:0000313" key="4">
    <source>
        <dbReference type="Proteomes" id="UP000476064"/>
    </source>
</evidence>
<proteinExistence type="predicted"/>
<dbReference type="InterPro" id="IPR018392">
    <property type="entry name" value="LysM"/>
</dbReference>
<evidence type="ECO:0000259" key="2">
    <source>
        <dbReference type="PROSITE" id="PS51782"/>
    </source>
</evidence>
<keyword evidence="3" id="KW-0378">Hydrolase</keyword>
<dbReference type="GO" id="GO:0016787">
    <property type="term" value="F:hydrolase activity"/>
    <property type="evidence" value="ECO:0007669"/>
    <property type="project" value="UniProtKB-KW"/>
</dbReference>
<sequence length="332" mass="35920">MNRVGKPVRKLLTAMIASLLLLCVGPLSSVFAAETAVASETTIKVNGEKVKLGGAGAFLFLGRVYVPAARVAEALGASADWDNDNEALTIHTALGDDIMLGNGVPVVYFNDKRYRMEAYPFLKNGRLVMPLRQLTELLHADMNAGASGNTINLTAIKPAIVTKDYGLDEISAEYSIVKAKLLQRNGLGSAADVKPGMKLKVTIPSFFAQAAKPYTEADYMLLAKITMVESGYESYAGQLALANVILNRVKDPRFPDTIRDVIYSGSQFPPAHNGLLDKSKPNATALRAAKDALNGRNNIRNAVYFFNPEVSTGAFWTSKDVVATIGHHRFVR</sequence>
<dbReference type="InterPro" id="IPR036582">
    <property type="entry name" value="Mao_N_sf"/>
</dbReference>
<dbReference type="SUPFAM" id="SSF55383">
    <property type="entry name" value="Copper amine oxidase, domain N"/>
    <property type="match status" value="1"/>
</dbReference>
<accession>A0A6C0G464</accession>
<dbReference type="AlphaFoldDB" id="A0A6C0G464"/>
<keyword evidence="4" id="KW-1185">Reference proteome</keyword>
<dbReference type="Gene3D" id="3.30.457.10">
    <property type="entry name" value="Copper amine oxidase-like, N-terminal domain"/>
    <property type="match status" value="1"/>
</dbReference>
<gene>
    <name evidence="3" type="ORF">GXP70_21125</name>
</gene>
<dbReference type="PROSITE" id="PS51782">
    <property type="entry name" value="LYSM"/>
    <property type="match status" value="1"/>
</dbReference>
<protein>
    <submittedName>
        <fullName evidence="3">Cell wall hydrolase</fullName>
    </submittedName>
</protein>
<organism evidence="3 4">
    <name type="scientific">Paenibacillus lycopersici</name>
    <dbReference type="NCBI Taxonomy" id="2704462"/>
    <lineage>
        <taxon>Bacteria</taxon>
        <taxon>Bacillati</taxon>
        <taxon>Bacillota</taxon>
        <taxon>Bacilli</taxon>
        <taxon>Bacillales</taxon>
        <taxon>Paenibacillaceae</taxon>
        <taxon>Paenibacillus</taxon>
    </lineage>
</organism>
<feature type="domain" description="LysM" evidence="2">
    <location>
        <begin position="157"/>
        <end position="201"/>
    </location>
</feature>
<dbReference type="KEGG" id="plyc:GXP70_21125"/>
<dbReference type="RefSeq" id="WP_162358668.1">
    <property type="nucleotide sequence ID" value="NZ_CP048209.1"/>
</dbReference>
<dbReference type="Pfam" id="PF07486">
    <property type="entry name" value="Hydrolase_2"/>
    <property type="match status" value="1"/>
</dbReference>
<dbReference type="InterPro" id="IPR042047">
    <property type="entry name" value="SleB_dom1"/>
</dbReference>
<dbReference type="Pfam" id="PF07833">
    <property type="entry name" value="Cu_amine_oxidN1"/>
    <property type="match status" value="1"/>
</dbReference>
<name>A0A6C0G464_9BACL</name>
<evidence type="ECO:0000256" key="1">
    <source>
        <dbReference type="SAM" id="SignalP"/>
    </source>
</evidence>